<comment type="subcellular location">
    <subcellularLocation>
        <location evidence="1">Nucleus</location>
        <location evidence="1">Nucleolus</location>
    </subcellularLocation>
    <subcellularLocation>
        <location evidence="2">Nucleus</location>
        <location evidence="2">Nucleoplasm</location>
    </subcellularLocation>
</comment>
<dbReference type="Pfam" id="PF08777">
    <property type="entry name" value="RRM_3"/>
    <property type="match status" value="1"/>
</dbReference>
<evidence type="ECO:0000259" key="9">
    <source>
        <dbReference type="PROSITE" id="PS50961"/>
    </source>
</evidence>
<dbReference type="EnsemblPlants" id="Kaladp0043s0285.3.v1.1">
    <property type="protein sequence ID" value="Kaladp0043s0285.3.v1.1"/>
    <property type="gene ID" value="Kaladp0043s0285.v1.1"/>
</dbReference>
<evidence type="ECO:0000313" key="10">
    <source>
        <dbReference type="EnsemblPlants" id="Kaladp0043s0285.1.v1.1"/>
    </source>
</evidence>
<name>A0A7N0ZWX1_KALFE</name>
<feature type="compositionally biased region" description="Basic and acidic residues" evidence="7">
    <location>
        <begin position="301"/>
        <end position="311"/>
    </location>
</feature>
<dbReference type="InterPro" id="IPR002344">
    <property type="entry name" value="Lupus_La"/>
</dbReference>
<feature type="domain" description="RRM" evidence="8">
    <location>
        <begin position="115"/>
        <end position="200"/>
    </location>
</feature>
<dbReference type="InterPro" id="IPR036388">
    <property type="entry name" value="WH-like_DNA-bd_sf"/>
</dbReference>
<dbReference type="GO" id="GO:0005654">
    <property type="term" value="C:nucleoplasm"/>
    <property type="evidence" value="ECO:0007669"/>
    <property type="project" value="UniProtKB-SubCell"/>
</dbReference>
<evidence type="ECO:0000256" key="4">
    <source>
        <dbReference type="ARBA" id="ARBA00023242"/>
    </source>
</evidence>
<evidence type="ECO:0000256" key="5">
    <source>
        <dbReference type="ARBA" id="ARBA00057261"/>
    </source>
</evidence>
<feature type="region of interest" description="Disordered" evidence="7">
    <location>
        <begin position="251"/>
        <end position="272"/>
    </location>
</feature>
<sequence>MSTASYDEETSNKILRQVEFYFSDSNLPRDAFLSNLVQRNKDGLVNLDVVCSFARMRIYLGLGKKAKDVPDRILNGVAEILRKSGVLKVSEDGRKIGRLHKLANPEKVLSEVDGRTVAASPLPYDVKIEDVHAFFGKCGKVNSVRLPNHVSDNKCFCGTALIEFSTEEEAEDILKLKLVYDGMELELKPKKGFDAERKRSIKEFERSYTIFKEKIMASKDSSYEKGLVVAFKVKRRMSGGTAGQKISPVLASGGLGSDKIQTPAHNDENSDDGLMVIEGTAVGDDLANTKSRKKKKKGKRKNEDMPVEEHLQINTNSKRKHSENVSEEIRSETAVECNAAADQSAPAALFKDKDDITLQDLKDVFVRFGSIKFFDFDDKVDSGNVCFEESDSAIKARAAADLLGERGIMVKNCIVFLEAVTGVAEKNYWKLHVGEA</sequence>
<dbReference type="InterPro" id="IPR006630">
    <property type="entry name" value="La_HTH"/>
</dbReference>
<dbReference type="InterPro" id="IPR014886">
    <property type="entry name" value="La_xRRM"/>
</dbReference>
<dbReference type="Gene3D" id="3.30.70.330">
    <property type="match status" value="2"/>
</dbReference>
<proteinExistence type="predicted"/>
<dbReference type="InterPro" id="IPR012677">
    <property type="entry name" value="Nucleotide-bd_a/b_plait_sf"/>
</dbReference>
<dbReference type="FunFam" id="1.10.10.10:FF:000795">
    <property type="entry name" value="La protein 2"/>
    <property type="match status" value="1"/>
</dbReference>
<dbReference type="Gramene" id="Kaladp0043s0285.1.v1.1">
    <property type="protein sequence ID" value="Kaladp0043s0285.1.v1.1"/>
    <property type="gene ID" value="Kaladp0043s0285.v1.1"/>
</dbReference>
<dbReference type="PANTHER" id="PTHR22792">
    <property type="entry name" value="LUPUS LA PROTEIN-RELATED"/>
    <property type="match status" value="1"/>
</dbReference>
<dbReference type="EnsemblPlants" id="Kaladp0043s0285.1.v1.1">
    <property type="protein sequence ID" value="Kaladp0043s0285.1.v1.1"/>
    <property type="gene ID" value="Kaladp0043s0285.v1.1"/>
</dbReference>
<dbReference type="GO" id="GO:0006396">
    <property type="term" value="P:RNA processing"/>
    <property type="evidence" value="ECO:0007669"/>
    <property type="project" value="InterPro"/>
</dbReference>
<feature type="domain" description="HTH La-type RNA-binding" evidence="9">
    <location>
        <begin position="4"/>
        <end position="106"/>
    </location>
</feature>
<dbReference type="AlphaFoldDB" id="A0A7N0ZWX1"/>
<dbReference type="SUPFAM" id="SSF46785">
    <property type="entry name" value="Winged helix' DNA-binding domain"/>
    <property type="match status" value="1"/>
</dbReference>
<comment type="function">
    <text evidence="5">Binds to the 3' poly(U) terminus of nascent RNA polymerase III transcripts, protecting them from exonuclease digestion and facilitating their folding and maturation.</text>
</comment>
<dbReference type="OMA" id="WENIDNE"/>
<dbReference type="InterPro" id="IPR036390">
    <property type="entry name" value="WH_DNA-bd_sf"/>
</dbReference>
<dbReference type="PRINTS" id="PR00302">
    <property type="entry name" value="LUPUSLA"/>
</dbReference>
<feature type="region of interest" description="Disordered" evidence="7">
    <location>
        <begin position="286"/>
        <end position="324"/>
    </location>
</feature>
<keyword evidence="4" id="KW-0539">Nucleus</keyword>
<dbReference type="SUPFAM" id="SSF54928">
    <property type="entry name" value="RNA-binding domain, RBD"/>
    <property type="match status" value="1"/>
</dbReference>
<protein>
    <submittedName>
        <fullName evidence="10">Uncharacterized protein</fullName>
    </submittedName>
</protein>
<dbReference type="GO" id="GO:1990904">
    <property type="term" value="C:ribonucleoprotein complex"/>
    <property type="evidence" value="ECO:0007669"/>
    <property type="project" value="InterPro"/>
</dbReference>
<organism evidence="10 11">
    <name type="scientific">Kalanchoe fedtschenkoi</name>
    <name type="common">Lavender scallops</name>
    <name type="synonym">South American air plant</name>
    <dbReference type="NCBI Taxonomy" id="63787"/>
    <lineage>
        <taxon>Eukaryota</taxon>
        <taxon>Viridiplantae</taxon>
        <taxon>Streptophyta</taxon>
        <taxon>Embryophyta</taxon>
        <taxon>Tracheophyta</taxon>
        <taxon>Spermatophyta</taxon>
        <taxon>Magnoliopsida</taxon>
        <taxon>eudicotyledons</taxon>
        <taxon>Gunneridae</taxon>
        <taxon>Pentapetalae</taxon>
        <taxon>Saxifragales</taxon>
        <taxon>Crassulaceae</taxon>
        <taxon>Kalanchoe</taxon>
    </lineage>
</organism>
<keyword evidence="3 6" id="KW-0694">RNA-binding</keyword>
<dbReference type="Proteomes" id="UP000594263">
    <property type="component" value="Unplaced"/>
</dbReference>
<dbReference type="Pfam" id="PF05383">
    <property type="entry name" value="La"/>
    <property type="match status" value="1"/>
</dbReference>
<evidence type="ECO:0000259" key="8">
    <source>
        <dbReference type="PROSITE" id="PS50102"/>
    </source>
</evidence>
<dbReference type="GO" id="GO:0003729">
    <property type="term" value="F:mRNA binding"/>
    <property type="evidence" value="ECO:0007669"/>
    <property type="project" value="TreeGrafter"/>
</dbReference>
<evidence type="ECO:0000313" key="11">
    <source>
        <dbReference type="Proteomes" id="UP000594263"/>
    </source>
</evidence>
<keyword evidence="11" id="KW-1185">Reference proteome</keyword>
<dbReference type="PANTHER" id="PTHR22792:SF133">
    <property type="entry name" value="LA PROTEIN 2"/>
    <property type="match status" value="1"/>
</dbReference>
<dbReference type="CDD" id="cd12291">
    <property type="entry name" value="RRM1_La"/>
    <property type="match status" value="1"/>
</dbReference>
<evidence type="ECO:0000256" key="6">
    <source>
        <dbReference type="PROSITE-ProRule" id="PRU00332"/>
    </source>
</evidence>
<dbReference type="InterPro" id="IPR000504">
    <property type="entry name" value="RRM_dom"/>
</dbReference>
<dbReference type="Pfam" id="PF00076">
    <property type="entry name" value="RRM_1"/>
    <property type="match status" value="1"/>
</dbReference>
<reference evidence="10" key="1">
    <citation type="submission" date="2021-01" db="UniProtKB">
        <authorList>
            <consortium name="EnsemblPlants"/>
        </authorList>
    </citation>
    <scope>IDENTIFICATION</scope>
</reference>
<dbReference type="EnsemblPlants" id="Kaladp0043s0285.2.v1.1">
    <property type="protein sequence ID" value="Kaladp0043s0285.2.v1.1"/>
    <property type="gene ID" value="Kaladp0043s0285.v1.1"/>
</dbReference>
<evidence type="ECO:0000256" key="2">
    <source>
        <dbReference type="ARBA" id="ARBA00004642"/>
    </source>
</evidence>
<dbReference type="Gramene" id="Kaladp0043s0285.3.v1.1">
    <property type="protein sequence ID" value="Kaladp0043s0285.3.v1.1"/>
    <property type="gene ID" value="Kaladp0043s0285.v1.1"/>
</dbReference>
<evidence type="ECO:0000256" key="1">
    <source>
        <dbReference type="ARBA" id="ARBA00004604"/>
    </source>
</evidence>
<evidence type="ECO:0000256" key="3">
    <source>
        <dbReference type="ARBA" id="ARBA00022884"/>
    </source>
</evidence>
<feature type="compositionally biased region" description="Basic residues" evidence="7">
    <location>
        <begin position="290"/>
        <end position="300"/>
    </location>
</feature>
<dbReference type="SMART" id="SM00360">
    <property type="entry name" value="RRM"/>
    <property type="match status" value="2"/>
</dbReference>
<dbReference type="PROSITE" id="PS50961">
    <property type="entry name" value="HTH_LA"/>
    <property type="match status" value="1"/>
</dbReference>
<dbReference type="InterPro" id="IPR035979">
    <property type="entry name" value="RBD_domain_sf"/>
</dbReference>
<evidence type="ECO:0000256" key="7">
    <source>
        <dbReference type="SAM" id="MobiDB-lite"/>
    </source>
</evidence>
<accession>A0A7N0ZWX1</accession>
<dbReference type="PROSITE" id="PS50102">
    <property type="entry name" value="RRM"/>
    <property type="match status" value="1"/>
</dbReference>
<dbReference type="Gramene" id="Kaladp0043s0285.2.v1.1">
    <property type="protein sequence ID" value="Kaladp0043s0285.2.v1.1"/>
    <property type="gene ID" value="Kaladp0043s0285.v1.1"/>
</dbReference>
<dbReference type="Gene3D" id="1.10.10.10">
    <property type="entry name" value="Winged helix-like DNA-binding domain superfamily/Winged helix DNA-binding domain"/>
    <property type="match status" value="1"/>
</dbReference>
<dbReference type="SMART" id="SM00715">
    <property type="entry name" value="LA"/>
    <property type="match status" value="1"/>
</dbReference>
<dbReference type="GO" id="GO:0005730">
    <property type="term" value="C:nucleolus"/>
    <property type="evidence" value="ECO:0007669"/>
    <property type="project" value="UniProtKB-SubCell"/>
</dbReference>
<dbReference type="InterPro" id="IPR045180">
    <property type="entry name" value="La_dom_prot"/>
</dbReference>